<sequence>MSAGRITLVRHGQASFGDAVYDRLSPVGIRQARLLGEWWALRADPRPVVVCGSLRRHRETAEACLDGWGISPCEIHEDGGFDEFDHQEVLARHAPDFARPEDLVRFLAEQPDARRAFQRLFADAVARWAGGGNDGEYRESWPGFKARCVQALARAAALRDDGGPVVVFTSGGPIGTAVQHILQVPDSHVFDLYWVLQNASVTRLDNRRGRLTLSSFNGVPHLEAASDAALITYR</sequence>
<dbReference type="SMART" id="SM00855">
    <property type="entry name" value="PGAM"/>
    <property type="match status" value="1"/>
</dbReference>
<dbReference type="GO" id="GO:0016301">
    <property type="term" value="F:kinase activity"/>
    <property type="evidence" value="ECO:0007669"/>
    <property type="project" value="UniProtKB-KW"/>
</dbReference>
<evidence type="ECO:0000313" key="3">
    <source>
        <dbReference type="Proteomes" id="UP000321717"/>
    </source>
</evidence>
<dbReference type="RefSeq" id="WP_147179473.1">
    <property type="nucleotide sequence ID" value="NZ_BJZP01000006.1"/>
</dbReference>
<keyword evidence="2" id="KW-0808">Transferase</keyword>
<dbReference type="SUPFAM" id="SSF53254">
    <property type="entry name" value="Phosphoglycerate mutase-like"/>
    <property type="match status" value="1"/>
</dbReference>
<accession>A0A512HGX1</accession>
<protein>
    <submittedName>
        <fullName evidence="2">Phosphoglycerate kinase</fullName>
    </submittedName>
</protein>
<dbReference type="GO" id="GO:0016787">
    <property type="term" value="F:hydrolase activity"/>
    <property type="evidence" value="ECO:0007669"/>
    <property type="project" value="UniProtKB-KW"/>
</dbReference>
<keyword evidence="2" id="KW-0418">Kinase</keyword>
<gene>
    <name evidence="2" type="ORF">RNA01_16350</name>
</gene>
<dbReference type="InterPro" id="IPR013078">
    <property type="entry name" value="His_Pase_superF_clade-1"/>
</dbReference>
<keyword evidence="1" id="KW-0378">Hydrolase</keyword>
<dbReference type="CDD" id="cd07067">
    <property type="entry name" value="HP_PGM_like"/>
    <property type="match status" value="1"/>
</dbReference>
<dbReference type="Proteomes" id="UP000321717">
    <property type="component" value="Unassembled WGS sequence"/>
</dbReference>
<dbReference type="OrthoDB" id="280692at2"/>
<dbReference type="AlphaFoldDB" id="A0A512HGX1"/>
<evidence type="ECO:0000313" key="2">
    <source>
        <dbReference type="EMBL" id="GEO84703.1"/>
    </source>
</evidence>
<evidence type="ECO:0000256" key="1">
    <source>
        <dbReference type="ARBA" id="ARBA00022801"/>
    </source>
</evidence>
<dbReference type="InterPro" id="IPR051021">
    <property type="entry name" value="Mito_Ser/Thr_phosphatase"/>
</dbReference>
<name>A0A512HGX1_9HYPH</name>
<dbReference type="EMBL" id="BJZP01000006">
    <property type="protein sequence ID" value="GEO84703.1"/>
    <property type="molecule type" value="Genomic_DNA"/>
</dbReference>
<dbReference type="Gene3D" id="3.40.50.1240">
    <property type="entry name" value="Phosphoglycerate mutase-like"/>
    <property type="match status" value="1"/>
</dbReference>
<keyword evidence="3" id="KW-1185">Reference proteome</keyword>
<proteinExistence type="predicted"/>
<dbReference type="Pfam" id="PF00300">
    <property type="entry name" value="His_Phos_1"/>
    <property type="match status" value="1"/>
</dbReference>
<reference evidence="2 3" key="1">
    <citation type="submission" date="2019-07" db="EMBL/GenBank/DDBJ databases">
        <title>Whole genome shotgun sequence of Rhizobium naphthalenivorans NBRC 107585.</title>
        <authorList>
            <person name="Hosoyama A."/>
            <person name="Uohara A."/>
            <person name="Ohji S."/>
            <person name="Ichikawa N."/>
        </authorList>
    </citation>
    <scope>NUCLEOTIDE SEQUENCE [LARGE SCALE GENOMIC DNA]</scope>
    <source>
        <strain evidence="2 3">NBRC 107585</strain>
    </source>
</reference>
<dbReference type="PANTHER" id="PTHR20935">
    <property type="entry name" value="PHOSPHOGLYCERATE MUTASE-RELATED"/>
    <property type="match status" value="1"/>
</dbReference>
<dbReference type="PANTHER" id="PTHR20935:SF0">
    <property type="entry name" value="SERINE_THREONINE-PROTEIN PHOSPHATASE PGAM5, MITOCHONDRIAL"/>
    <property type="match status" value="1"/>
</dbReference>
<dbReference type="InterPro" id="IPR029033">
    <property type="entry name" value="His_PPase_superfam"/>
</dbReference>
<organism evidence="2 3">
    <name type="scientific">Ciceribacter naphthalenivorans</name>
    <dbReference type="NCBI Taxonomy" id="1118451"/>
    <lineage>
        <taxon>Bacteria</taxon>
        <taxon>Pseudomonadati</taxon>
        <taxon>Pseudomonadota</taxon>
        <taxon>Alphaproteobacteria</taxon>
        <taxon>Hyphomicrobiales</taxon>
        <taxon>Rhizobiaceae</taxon>
        <taxon>Ciceribacter</taxon>
    </lineage>
</organism>
<comment type="caution">
    <text evidence="2">The sequence shown here is derived from an EMBL/GenBank/DDBJ whole genome shotgun (WGS) entry which is preliminary data.</text>
</comment>